<keyword evidence="9" id="KW-1185">Reference proteome</keyword>
<keyword evidence="2 5" id="KW-0717">Septation</keyword>
<dbReference type="EMBL" id="LR778114">
    <property type="protein sequence ID" value="CAB1128115.1"/>
    <property type="molecule type" value="Genomic_DNA"/>
</dbReference>
<name>A0A6F8ZED5_9FIRM</name>
<dbReference type="KEGG" id="hfv:R50_0609"/>
<dbReference type="InterPro" id="IPR016098">
    <property type="entry name" value="CAP/MinC_C"/>
</dbReference>
<evidence type="ECO:0000313" key="8">
    <source>
        <dbReference type="EMBL" id="CAB1128115.1"/>
    </source>
</evidence>
<feature type="domain" description="Septum formation inhibitor MinC C-terminal" evidence="7">
    <location>
        <begin position="100"/>
        <end position="200"/>
    </location>
</feature>
<comment type="subunit">
    <text evidence="4 5">Interacts with MinD and FtsZ.</text>
</comment>
<dbReference type="Gene3D" id="2.160.20.70">
    <property type="match status" value="1"/>
</dbReference>
<evidence type="ECO:0000256" key="4">
    <source>
        <dbReference type="ARBA" id="ARBA00046874"/>
    </source>
</evidence>
<comment type="function">
    <text evidence="5">Cell division inhibitor that blocks the formation of polar Z ring septums. Rapidly oscillates between the poles of the cell to destabilize FtsZ filaments that have formed before they mature into polar Z rings. Prevents FtsZ polymerization.</text>
</comment>
<feature type="compositionally biased region" description="Low complexity" evidence="6">
    <location>
        <begin position="205"/>
        <end position="220"/>
    </location>
</feature>
<dbReference type="SUPFAM" id="SSF63848">
    <property type="entry name" value="Cell-division inhibitor MinC, C-terminal domain"/>
    <property type="match status" value="1"/>
</dbReference>
<organism evidence="8 9">
    <name type="scientific">Candidatus Hydrogenisulfobacillus filiaventi</name>
    <dbReference type="NCBI Taxonomy" id="2707344"/>
    <lineage>
        <taxon>Bacteria</taxon>
        <taxon>Bacillati</taxon>
        <taxon>Bacillota</taxon>
        <taxon>Clostridia</taxon>
        <taxon>Eubacteriales</taxon>
        <taxon>Clostridiales Family XVII. Incertae Sedis</taxon>
        <taxon>Candidatus Hydrogenisulfobacillus</taxon>
    </lineage>
</organism>
<dbReference type="PANTHER" id="PTHR34108">
    <property type="entry name" value="SEPTUM SITE-DETERMINING PROTEIN MINC"/>
    <property type="match status" value="1"/>
</dbReference>
<keyword evidence="1 5" id="KW-0132">Cell division</keyword>
<dbReference type="InterPro" id="IPR013033">
    <property type="entry name" value="MinC"/>
</dbReference>
<evidence type="ECO:0000256" key="6">
    <source>
        <dbReference type="SAM" id="MobiDB-lite"/>
    </source>
</evidence>
<dbReference type="PANTHER" id="PTHR34108:SF1">
    <property type="entry name" value="SEPTUM SITE-DETERMINING PROTEIN MINC"/>
    <property type="match status" value="1"/>
</dbReference>
<evidence type="ECO:0000259" key="7">
    <source>
        <dbReference type="Pfam" id="PF03775"/>
    </source>
</evidence>
<reference evidence="8 9" key="1">
    <citation type="submission" date="2020-02" db="EMBL/GenBank/DDBJ databases">
        <authorList>
            <person name="Hogendoorn C."/>
        </authorList>
    </citation>
    <scope>NUCLEOTIDE SEQUENCE [LARGE SCALE GENOMIC DNA]</scope>
    <source>
        <strain evidence="8">R501</strain>
    </source>
</reference>
<accession>A0A6F8ZED5</accession>
<dbReference type="Pfam" id="PF03775">
    <property type="entry name" value="MinC_C"/>
    <property type="match status" value="1"/>
</dbReference>
<comment type="similarity">
    <text evidence="5">Belongs to the MinC family.</text>
</comment>
<gene>
    <name evidence="5 8" type="primary">minC</name>
    <name evidence="8" type="ORF">R50_0609</name>
</gene>
<dbReference type="AlphaFoldDB" id="A0A6F8ZED5"/>
<evidence type="ECO:0000256" key="2">
    <source>
        <dbReference type="ARBA" id="ARBA00023210"/>
    </source>
</evidence>
<protein>
    <recommendedName>
        <fullName evidence="5">Probable septum site-determining protein MinC</fullName>
    </recommendedName>
</protein>
<dbReference type="Proteomes" id="UP000503399">
    <property type="component" value="Chromosome"/>
</dbReference>
<dbReference type="GO" id="GO:0000902">
    <property type="term" value="P:cell morphogenesis"/>
    <property type="evidence" value="ECO:0007669"/>
    <property type="project" value="InterPro"/>
</dbReference>
<dbReference type="GO" id="GO:0000917">
    <property type="term" value="P:division septum assembly"/>
    <property type="evidence" value="ECO:0007669"/>
    <property type="project" value="UniProtKB-KW"/>
</dbReference>
<evidence type="ECO:0000256" key="5">
    <source>
        <dbReference type="HAMAP-Rule" id="MF_00267"/>
    </source>
</evidence>
<evidence type="ECO:0000256" key="1">
    <source>
        <dbReference type="ARBA" id="ARBA00022618"/>
    </source>
</evidence>
<dbReference type="HAMAP" id="MF_00267">
    <property type="entry name" value="MinC"/>
    <property type="match status" value="1"/>
</dbReference>
<sequence length="230" mass="24539">MELKGNRQGLRLILAPADVEAGPSALETRLGDFLSARLAFLGGVGDLRVEVPAPGPGPALLTALAAVFARFPQLRLRAVGERSERPILLPRREAAGPLIWRQTLRSGQELSHEGDIVVLGDVNAGARVLAGGDILVFGTLRGQAWAGRPHRSDARIFALRFQAVQVRIGDAIAAGQDAGTPLRDEPEYACYDPRTRQLVVEPWRTGTSTPTAPAGPAPEAEASRGLPWAR</sequence>
<keyword evidence="3 5" id="KW-0131">Cell cycle</keyword>
<dbReference type="InterPro" id="IPR036145">
    <property type="entry name" value="MinC_C_sf"/>
</dbReference>
<evidence type="ECO:0000313" key="9">
    <source>
        <dbReference type="Proteomes" id="UP000503399"/>
    </source>
</evidence>
<evidence type="ECO:0000256" key="3">
    <source>
        <dbReference type="ARBA" id="ARBA00023306"/>
    </source>
</evidence>
<dbReference type="InterPro" id="IPR005526">
    <property type="entry name" value="Septum_form_inhib_MinC_C"/>
</dbReference>
<dbReference type="GO" id="GO:1901891">
    <property type="term" value="P:regulation of cell septum assembly"/>
    <property type="evidence" value="ECO:0007669"/>
    <property type="project" value="InterPro"/>
</dbReference>
<feature type="region of interest" description="Disordered" evidence="6">
    <location>
        <begin position="201"/>
        <end position="230"/>
    </location>
</feature>
<proteinExistence type="inferred from homology"/>